<protein>
    <submittedName>
        <fullName evidence="1">Uncharacterized protein</fullName>
    </submittedName>
</protein>
<dbReference type="EMBL" id="BARS01004008">
    <property type="protein sequence ID" value="GAF71603.1"/>
    <property type="molecule type" value="Genomic_DNA"/>
</dbReference>
<organism evidence="1">
    <name type="scientific">marine sediment metagenome</name>
    <dbReference type="NCBI Taxonomy" id="412755"/>
    <lineage>
        <taxon>unclassified sequences</taxon>
        <taxon>metagenomes</taxon>
        <taxon>ecological metagenomes</taxon>
    </lineage>
</organism>
<evidence type="ECO:0000313" key="1">
    <source>
        <dbReference type="EMBL" id="GAF71603.1"/>
    </source>
</evidence>
<sequence>MRLIGSAKVVSGRVTMKMAKQGEGKWVTIGGKKVRIGGEKEKKLESEQAKWNEIAAKAEAQGVRVKWINVSGGLRLPVVAPSGEEEAKWSRLPESYRYSRAAQAIEG</sequence>
<proteinExistence type="predicted"/>
<name>X0RS73_9ZZZZ</name>
<reference evidence="1" key="1">
    <citation type="journal article" date="2014" name="Front. Microbiol.">
        <title>High frequency of phylogenetically diverse reductive dehalogenase-homologous genes in deep subseafloor sedimentary metagenomes.</title>
        <authorList>
            <person name="Kawai M."/>
            <person name="Futagami T."/>
            <person name="Toyoda A."/>
            <person name="Takaki Y."/>
            <person name="Nishi S."/>
            <person name="Hori S."/>
            <person name="Arai W."/>
            <person name="Tsubouchi T."/>
            <person name="Morono Y."/>
            <person name="Uchiyama I."/>
            <person name="Ito T."/>
            <person name="Fujiyama A."/>
            <person name="Inagaki F."/>
            <person name="Takami H."/>
        </authorList>
    </citation>
    <scope>NUCLEOTIDE SEQUENCE</scope>
    <source>
        <strain evidence="1">Expedition CK06-06</strain>
    </source>
</reference>
<comment type="caution">
    <text evidence="1">The sequence shown here is derived from an EMBL/GenBank/DDBJ whole genome shotgun (WGS) entry which is preliminary data.</text>
</comment>
<gene>
    <name evidence="1" type="ORF">S01H1_07809</name>
</gene>
<dbReference type="AlphaFoldDB" id="X0RS73"/>
<accession>X0RS73</accession>